<gene>
    <name evidence="2" type="ORF">P353_15375</name>
</gene>
<organism evidence="2 3">
    <name type="scientific">Comamonas testosteroni</name>
    <name type="common">Pseudomonas testosteroni</name>
    <dbReference type="NCBI Taxonomy" id="285"/>
    <lineage>
        <taxon>Bacteria</taxon>
        <taxon>Pseudomonadati</taxon>
        <taxon>Pseudomonadota</taxon>
        <taxon>Betaproteobacteria</taxon>
        <taxon>Burkholderiales</taxon>
        <taxon>Comamonadaceae</taxon>
        <taxon>Comamonas</taxon>
    </lineage>
</organism>
<dbReference type="PANTHER" id="PTHR44086:SF10">
    <property type="entry name" value="THIOSULFATE SULFURTRANSFERASE_RHODANESE-LIKE DOMAIN-CONTAINING PROTEIN 3"/>
    <property type="match status" value="1"/>
</dbReference>
<dbReference type="GO" id="GO:0004792">
    <property type="term" value="F:thiosulfate-cyanide sulfurtransferase activity"/>
    <property type="evidence" value="ECO:0007669"/>
    <property type="project" value="TreeGrafter"/>
</dbReference>
<dbReference type="RefSeq" id="WP_034370787.1">
    <property type="nucleotide sequence ID" value="NZ_AWOR01000049.1"/>
</dbReference>
<dbReference type="InterPro" id="IPR001763">
    <property type="entry name" value="Rhodanese-like_dom"/>
</dbReference>
<dbReference type="InterPro" id="IPR036873">
    <property type="entry name" value="Rhodanese-like_dom_sf"/>
</dbReference>
<dbReference type="SUPFAM" id="SSF52821">
    <property type="entry name" value="Rhodanese/Cell cycle control phosphatase"/>
    <property type="match status" value="4"/>
</dbReference>
<dbReference type="PANTHER" id="PTHR44086">
    <property type="entry name" value="THIOSULFATE SULFURTRANSFERASE RDL2, MITOCHONDRIAL-RELATED"/>
    <property type="match status" value="1"/>
</dbReference>
<dbReference type="Gene3D" id="3.40.250.10">
    <property type="entry name" value="Rhodanese-like domain"/>
    <property type="match status" value="4"/>
</dbReference>
<dbReference type="SMART" id="SM00450">
    <property type="entry name" value="RHOD"/>
    <property type="match status" value="3"/>
</dbReference>
<dbReference type="AlphaFoldDB" id="A0A096FF66"/>
<keyword evidence="2" id="KW-0808">Transferase</keyword>
<evidence type="ECO:0000259" key="1">
    <source>
        <dbReference type="PROSITE" id="PS50206"/>
    </source>
</evidence>
<evidence type="ECO:0000313" key="2">
    <source>
        <dbReference type="EMBL" id="KGH28574.1"/>
    </source>
</evidence>
<sequence length="525" mass="57209">MSVSTSYISAQTARQWLNDSDEIALLDVRESGQFGEGHPFFAVNTPYSQLEPLVTQLVPRRTTRIVLLDAGDGVSERAVRRMHALGYIHVHVLEGGAPSWAAAGYTLFQGVNLPSKTFGELAEHAFDTPHIGAQELVRWQRQNKHFVLLDGRTPAEHRKMSIPGSVSAPNGELPRHLHALASDPTTPIVIHCAGRTRSIIGAEILRNLGLHNPVFALENGTQGWALAGLQLAHGDSQERQRPARPYASEREAAVRFARSAAVPELSPTQAQQWIDQDALTTYVLDVRSAEEFAARTLPGATHAPGGQLLQATDQTLGTRKARVILLDDDGVRAPVTAVWLTRLGWQVATVEGGIDASLSLSHRPAPAETHPLPRIATQALPTWSREQVPQLVDLQSSAAWQQEHAAGAVWGIRPRLGQLSFSANRPILLLTPDAATAQLAAIDLREAGHSDIAWALAQDWADAGLQVECNTPLADSERIDYLFFVHDRHDGNLDAARQYLEWETGLIAQAAPDELGVFQLPSRNA</sequence>
<comment type="caution">
    <text evidence="2">The sequence shown here is derived from an EMBL/GenBank/DDBJ whole genome shotgun (WGS) entry which is preliminary data.</text>
</comment>
<reference evidence="2 3" key="1">
    <citation type="submission" date="2013-09" db="EMBL/GenBank/DDBJ databases">
        <title>High correlation between genotypes and phenotypes of environmental bacteria Comamonas testosteroni strains.</title>
        <authorList>
            <person name="Liu L."/>
            <person name="Zhu W."/>
            <person name="Xia X."/>
            <person name="Xu B."/>
            <person name="Luo M."/>
            <person name="Wang G."/>
        </authorList>
    </citation>
    <scope>NUCLEOTIDE SEQUENCE [LARGE SCALE GENOMIC DNA]</scope>
    <source>
        <strain evidence="2 3">JL40</strain>
    </source>
</reference>
<accession>A0A096FF66</accession>
<dbReference type="PROSITE" id="PS50206">
    <property type="entry name" value="RHODANESE_3"/>
    <property type="match status" value="3"/>
</dbReference>
<dbReference type="Proteomes" id="UP000029553">
    <property type="component" value="Unassembled WGS sequence"/>
</dbReference>
<proteinExistence type="predicted"/>
<dbReference type="Pfam" id="PF00581">
    <property type="entry name" value="Rhodanese"/>
    <property type="match status" value="3"/>
</dbReference>
<dbReference type="EMBL" id="AWOR01000049">
    <property type="protein sequence ID" value="KGH28574.1"/>
    <property type="molecule type" value="Genomic_DNA"/>
</dbReference>
<evidence type="ECO:0000313" key="3">
    <source>
        <dbReference type="Proteomes" id="UP000029553"/>
    </source>
</evidence>
<feature type="domain" description="Rhodanese" evidence="1">
    <location>
        <begin position="283"/>
        <end position="366"/>
    </location>
</feature>
<feature type="domain" description="Rhodanese" evidence="1">
    <location>
        <begin position="19"/>
        <end position="109"/>
    </location>
</feature>
<protein>
    <submittedName>
        <fullName evidence="2">Sulfurtransferase</fullName>
    </submittedName>
</protein>
<feature type="domain" description="Rhodanese" evidence="1">
    <location>
        <begin position="142"/>
        <end position="233"/>
    </location>
</feature>
<name>A0A096FF66_COMTE</name>